<name>A0A8X7Q7T9_BRACI</name>
<keyword evidence="4" id="KW-1185">Reference proteome</keyword>
<evidence type="ECO:0000256" key="2">
    <source>
        <dbReference type="SAM" id="SignalP"/>
    </source>
</evidence>
<protein>
    <recommendedName>
        <fullName evidence="5">Secreted protein</fullName>
    </recommendedName>
</protein>
<feature type="region of interest" description="Disordered" evidence="1">
    <location>
        <begin position="42"/>
        <end position="61"/>
    </location>
</feature>
<keyword evidence="2" id="KW-0732">Signal</keyword>
<dbReference type="EMBL" id="JAAMPC010000014">
    <property type="protein sequence ID" value="KAG2265175.1"/>
    <property type="molecule type" value="Genomic_DNA"/>
</dbReference>
<organism evidence="3 4">
    <name type="scientific">Brassica carinata</name>
    <name type="common">Ethiopian mustard</name>
    <name type="synonym">Abyssinian cabbage</name>
    <dbReference type="NCBI Taxonomy" id="52824"/>
    <lineage>
        <taxon>Eukaryota</taxon>
        <taxon>Viridiplantae</taxon>
        <taxon>Streptophyta</taxon>
        <taxon>Embryophyta</taxon>
        <taxon>Tracheophyta</taxon>
        <taxon>Spermatophyta</taxon>
        <taxon>Magnoliopsida</taxon>
        <taxon>eudicotyledons</taxon>
        <taxon>Gunneridae</taxon>
        <taxon>Pentapetalae</taxon>
        <taxon>rosids</taxon>
        <taxon>malvids</taxon>
        <taxon>Brassicales</taxon>
        <taxon>Brassicaceae</taxon>
        <taxon>Brassiceae</taxon>
        <taxon>Brassica</taxon>
    </lineage>
</organism>
<gene>
    <name evidence="3" type="ORF">Bca52824_072254</name>
</gene>
<comment type="caution">
    <text evidence="3">The sequence shown here is derived from an EMBL/GenBank/DDBJ whole genome shotgun (WGS) entry which is preliminary data.</text>
</comment>
<accession>A0A8X7Q7T9</accession>
<evidence type="ECO:0000256" key="1">
    <source>
        <dbReference type="SAM" id="MobiDB-lite"/>
    </source>
</evidence>
<sequence length="130" mass="14454">MCVLVLLTTLSLLFISLPRSESLPRIHPSFFLATDSTGRSLTVTHSTSTKEKASKMQWRKTTMTSVSQIDGRCTGIGRDTTSRTVHCRRTESRVLRDPEDRTTLTTASELEVRFIPTLEAARPSLDAGDN</sequence>
<feature type="chain" id="PRO_5036485735" description="Secreted protein" evidence="2">
    <location>
        <begin position="23"/>
        <end position="130"/>
    </location>
</feature>
<reference evidence="3 4" key="1">
    <citation type="submission" date="2020-02" db="EMBL/GenBank/DDBJ databases">
        <authorList>
            <person name="Ma Q."/>
            <person name="Huang Y."/>
            <person name="Song X."/>
            <person name="Pei D."/>
        </authorList>
    </citation>
    <scope>NUCLEOTIDE SEQUENCE [LARGE SCALE GENOMIC DNA]</scope>
    <source>
        <strain evidence="3">Sxm20200214</strain>
        <tissue evidence="3">Leaf</tissue>
    </source>
</reference>
<feature type="signal peptide" evidence="2">
    <location>
        <begin position="1"/>
        <end position="22"/>
    </location>
</feature>
<proteinExistence type="predicted"/>
<dbReference type="Proteomes" id="UP000886595">
    <property type="component" value="Unassembled WGS sequence"/>
</dbReference>
<evidence type="ECO:0000313" key="3">
    <source>
        <dbReference type="EMBL" id="KAG2265175.1"/>
    </source>
</evidence>
<evidence type="ECO:0000313" key="4">
    <source>
        <dbReference type="Proteomes" id="UP000886595"/>
    </source>
</evidence>
<dbReference type="AlphaFoldDB" id="A0A8X7Q7T9"/>
<evidence type="ECO:0008006" key="5">
    <source>
        <dbReference type="Google" id="ProtNLM"/>
    </source>
</evidence>